<proteinExistence type="predicted"/>
<keyword evidence="2" id="KW-1185">Reference proteome</keyword>
<gene>
    <name evidence="1" type="ORF">LI90_4369</name>
</gene>
<geneLocation type="plasmid" evidence="1">
    <name>unnamed</name>
</geneLocation>
<organism evidence="1 2">
    <name type="scientific">Carbonactinospora thermoautotrophica</name>
    <dbReference type="NCBI Taxonomy" id="1469144"/>
    <lineage>
        <taxon>Bacteria</taxon>
        <taxon>Bacillati</taxon>
        <taxon>Actinomycetota</taxon>
        <taxon>Actinomycetes</taxon>
        <taxon>Kitasatosporales</taxon>
        <taxon>Carbonactinosporaceae</taxon>
        <taxon>Carbonactinospora</taxon>
    </lineage>
</organism>
<evidence type="ECO:0000313" key="2">
    <source>
        <dbReference type="Proteomes" id="UP000070188"/>
    </source>
</evidence>
<dbReference type="Proteomes" id="UP000070188">
    <property type="component" value="Unassembled WGS sequence"/>
</dbReference>
<reference evidence="2" key="1">
    <citation type="submission" date="2015-04" db="EMBL/GenBank/DDBJ databases">
        <title>Physiological reanalysis, assessment of diazotrophy, and genome sequences of multiple isolates of Streptomyces thermoautotrophicus.</title>
        <authorList>
            <person name="MacKellar D.C."/>
            <person name="Lieber L."/>
            <person name="Norman J."/>
            <person name="Bolger A."/>
            <person name="Tobin C."/>
            <person name="Murray J.W."/>
            <person name="Chang R."/>
            <person name="Ford T."/>
            <person name="Nguyen P.Q."/>
            <person name="Woodward J."/>
            <person name="Permingeat H."/>
            <person name="Joshi N.S."/>
            <person name="Silver P.A."/>
            <person name="Usadel B."/>
            <person name="Rutherford A.W."/>
            <person name="Friesen M."/>
            <person name="Prell J."/>
        </authorList>
    </citation>
    <scope>NUCLEOTIDE SEQUENCE [LARGE SCALE GENOMIC DNA]</scope>
    <source>
        <strain evidence="2">H1</strain>
    </source>
</reference>
<dbReference type="PATRIC" id="fig|1469144.10.peg.45"/>
<name>A0A132MHT9_9ACTN</name>
<evidence type="ECO:0000313" key="1">
    <source>
        <dbReference type="EMBL" id="KWW97397.1"/>
    </source>
</evidence>
<dbReference type="EMBL" id="LAXD01000002">
    <property type="protein sequence ID" value="KWW97397.1"/>
    <property type="molecule type" value="Genomic_DNA"/>
</dbReference>
<keyword evidence="1" id="KW-0614">Plasmid</keyword>
<protein>
    <submittedName>
        <fullName evidence="1">Uncharacterized protein</fullName>
    </submittedName>
</protein>
<sequence>MKAAAWVAYTFGLDPVVVLDEPDRIRRAVRVAAHHVIARELEKASKRK</sequence>
<comment type="caution">
    <text evidence="1">The sequence shown here is derived from an EMBL/GenBank/DDBJ whole genome shotgun (WGS) entry which is preliminary data.</text>
</comment>
<dbReference type="AlphaFoldDB" id="A0A132MHT9"/>
<accession>A0A132MHT9</accession>